<evidence type="ECO:0000313" key="2">
    <source>
        <dbReference type="EMBL" id="GAA3546094.1"/>
    </source>
</evidence>
<name>A0ABP6W8U9_9ACTN</name>
<comment type="caution">
    <text evidence="2">The sequence shown here is derived from an EMBL/GenBank/DDBJ whole genome shotgun (WGS) entry which is preliminary data.</text>
</comment>
<evidence type="ECO:0000313" key="3">
    <source>
        <dbReference type="Proteomes" id="UP001500630"/>
    </source>
</evidence>
<feature type="signal peptide" evidence="1">
    <location>
        <begin position="1"/>
        <end position="26"/>
    </location>
</feature>
<keyword evidence="1" id="KW-0732">Signal</keyword>
<protein>
    <recommendedName>
        <fullName evidence="4">Peptidase inhibitor family I36 protein</fullName>
    </recommendedName>
</protein>
<feature type="chain" id="PRO_5045631172" description="Peptidase inhibitor family I36 protein" evidence="1">
    <location>
        <begin position="27"/>
        <end position="137"/>
    </location>
</feature>
<dbReference type="Proteomes" id="UP001500630">
    <property type="component" value="Unassembled WGS sequence"/>
</dbReference>
<reference evidence="3" key="1">
    <citation type="journal article" date="2019" name="Int. J. Syst. Evol. Microbiol.">
        <title>The Global Catalogue of Microorganisms (GCM) 10K type strain sequencing project: providing services to taxonomists for standard genome sequencing and annotation.</title>
        <authorList>
            <consortium name="The Broad Institute Genomics Platform"/>
            <consortium name="The Broad Institute Genome Sequencing Center for Infectious Disease"/>
            <person name="Wu L."/>
            <person name="Ma J."/>
        </authorList>
    </citation>
    <scope>NUCLEOTIDE SEQUENCE [LARGE SCALE GENOMIC DNA]</scope>
    <source>
        <strain evidence="3">JCM 17326</strain>
    </source>
</reference>
<organism evidence="2 3">
    <name type="scientific">Nonomuraea rosea</name>
    <dbReference type="NCBI Taxonomy" id="638574"/>
    <lineage>
        <taxon>Bacteria</taxon>
        <taxon>Bacillati</taxon>
        <taxon>Actinomycetota</taxon>
        <taxon>Actinomycetes</taxon>
        <taxon>Streptosporangiales</taxon>
        <taxon>Streptosporangiaceae</taxon>
        <taxon>Nonomuraea</taxon>
    </lineage>
</organism>
<gene>
    <name evidence="2" type="ORF">GCM10022419_027890</name>
</gene>
<dbReference type="Pfam" id="PF03995">
    <property type="entry name" value="Inhibitor_I36"/>
    <property type="match status" value="1"/>
</dbReference>
<keyword evidence="3" id="KW-1185">Reference proteome</keyword>
<evidence type="ECO:0000256" key="1">
    <source>
        <dbReference type="SAM" id="SignalP"/>
    </source>
</evidence>
<proteinExistence type="predicted"/>
<sequence>MGKKLHLLALPIAAAALAVLASPAQAAAGYDRCQDGYYCMFSGLDGTGDIIQIQDDTPDLAALGMADRAKSDWNRTDSFIHLFSEADYGGCAAVTIPRDKGNFFSSFRDFFDSVRFDGQNGPSCFATLKGSVTDSHG</sequence>
<evidence type="ECO:0008006" key="4">
    <source>
        <dbReference type="Google" id="ProtNLM"/>
    </source>
</evidence>
<dbReference type="EMBL" id="BAABDQ010000004">
    <property type="protein sequence ID" value="GAA3546094.1"/>
    <property type="molecule type" value="Genomic_DNA"/>
</dbReference>
<accession>A0ABP6W8U9</accession>